<dbReference type="EMBL" id="NWSH01001421">
    <property type="protein sequence ID" value="PCG71293.1"/>
    <property type="molecule type" value="Genomic_DNA"/>
</dbReference>
<proteinExistence type="predicted"/>
<dbReference type="AlphaFoldDB" id="A0A2A4JIN5"/>
<sequence length="109" mass="11207">MARLTVALALLFLACACAVPARKKLTLMKDTNVGNAFAIFGGASGGVVEGNRVAGAPENPTTKAPENNEDVSEVALVNKVNTGTSFAMFGSVTASVVRNSTFADKIPFS</sequence>
<feature type="signal peptide" evidence="2">
    <location>
        <begin position="1"/>
        <end position="18"/>
    </location>
</feature>
<evidence type="ECO:0000256" key="2">
    <source>
        <dbReference type="SAM" id="SignalP"/>
    </source>
</evidence>
<accession>A0A2A4JIN5</accession>
<gene>
    <name evidence="3" type="ORF">B5V51_2033</name>
</gene>
<keyword evidence="2" id="KW-0732">Signal</keyword>
<organism evidence="3">
    <name type="scientific">Heliothis virescens</name>
    <name type="common">Tobacco budworm moth</name>
    <dbReference type="NCBI Taxonomy" id="7102"/>
    <lineage>
        <taxon>Eukaryota</taxon>
        <taxon>Metazoa</taxon>
        <taxon>Ecdysozoa</taxon>
        <taxon>Arthropoda</taxon>
        <taxon>Hexapoda</taxon>
        <taxon>Insecta</taxon>
        <taxon>Pterygota</taxon>
        <taxon>Neoptera</taxon>
        <taxon>Endopterygota</taxon>
        <taxon>Lepidoptera</taxon>
        <taxon>Glossata</taxon>
        <taxon>Ditrysia</taxon>
        <taxon>Noctuoidea</taxon>
        <taxon>Noctuidae</taxon>
        <taxon>Heliothinae</taxon>
        <taxon>Heliothis</taxon>
    </lineage>
</organism>
<name>A0A2A4JIN5_HELVI</name>
<evidence type="ECO:0000256" key="1">
    <source>
        <dbReference type="SAM" id="MobiDB-lite"/>
    </source>
</evidence>
<feature type="region of interest" description="Disordered" evidence="1">
    <location>
        <begin position="51"/>
        <end position="70"/>
    </location>
</feature>
<feature type="chain" id="PRO_5012833626" evidence="2">
    <location>
        <begin position="19"/>
        <end position="109"/>
    </location>
</feature>
<reference evidence="3" key="1">
    <citation type="submission" date="2017-09" db="EMBL/GenBank/DDBJ databases">
        <title>Contemporary evolution of a Lepidopteran species, Heliothis virescens, in response to modern agricultural practices.</title>
        <authorList>
            <person name="Fritz M.L."/>
            <person name="Deyonke A.M."/>
            <person name="Papanicolaou A."/>
            <person name="Micinski S."/>
            <person name="Westbrook J."/>
            <person name="Gould F."/>
        </authorList>
    </citation>
    <scope>NUCLEOTIDE SEQUENCE [LARGE SCALE GENOMIC DNA]</scope>
    <source>
        <strain evidence="3">HvINT-</strain>
        <tissue evidence="3">Whole body</tissue>
    </source>
</reference>
<evidence type="ECO:0000313" key="3">
    <source>
        <dbReference type="EMBL" id="PCG71293.1"/>
    </source>
</evidence>
<protein>
    <submittedName>
        <fullName evidence="3">Uncharacterized protein</fullName>
    </submittedName>
</protein>
<dbReference type="PROSITE" id="PS51257">
    <property type="entry name" value="PROKAR_LIPOPROTEIN"/>
    <property type="match status" value="1"/>
</dbReference>
<comment type="caution">
    <text evidence="3">The sequence shown here is derived from an EMBL/GenBank/DDBJ whole genome shotgun (WGS) entry which is preliminary data.</text>
</comment>